<evidence type="ECO:0000313" key="2">
    <source>
        <dbReference type="Proteomes" id="UP000285349"/>
    </source>
</evidence>
<dbReference type="EMBL" id="MOBQ01000020">
    <property type="protein sequence ID" value="RON44697.1"/>
    <property type="molecule type" value="Genomic_DNA"/>
</dbReference>
<evidence type="ECO:0008006" key="3">
    <source>
        <dbReference type="Google" id="ProtNLM"/>
    </source>
</evidence>
<evidence type="ECO:0000313" key="1">
    <source>
        <dbReference type="EMBL" id="RON44697.1"/>
    </source>
</evidence>
<organism evidence="1 2">
    <name type="scientific">Pseudomonas frederiksbergensis</name>
    <dbReference type="NCBI Taxonomy" id="104087"/>
    <lineage>
        <taxon>Bacteria</taxon>
        <taxon>Pseudomonadati</taxon>
        <taxon>Pseudomonadota</taxon>
        <taxon>Gammaproteobacteria</taxon>
        <taxon>Pseudomonadales</taxon>
        <taxon>Pseudomonadaceae</taxon>
        <taxon>Pseudomonas</taxon>
    </lineage>
</organism>
<dbReference type="InterPro" id="IPR049796">
    <property type="entry name" value="CdiI_Ct-like"/>
</dbReference>
<dbReference type="CDD" id="cd20694">
    <property type="entry name" value="CdiI_Ct-like"/>
    <property type="match status" value="1"/>
</dbReference>
<accession>A0A423K171</accession>
<reference evidence="1 2" key="1">
    <citation type="submission" date="2016-10" db="EMBL/GenBank/DDBJ databases">
        <title>Comparative genome analysis of multiple Pseudomonas spp. focuses on biocontrol and plant growth promoting traits.</title>
        <authorList>
            <person name="Tao X.-Y."/>
            <person name="Taylor C.G."/>
        </authorList>
    </citation>
    <scope>NUCLEOTIDE SEQUENCE [LARGE SCALE GENOMIC DNA]</scope>
    <source>
        <strain evidence="1 2">37A10</strain>
    </source>
</reference>
<comment type="caution">
    <text evidence="1">The sequence shown here is derived from an EMBL/GenBank/DDBJ whole genome shotgun (WGS) entry which is preliminary data.</text>
</comment>
<dbReference type="Proteomes" id="UP000285349">
    <property type="component" value="Unassembled WGS sequence"/>
</dbReference>
<dbReference type="AlphaFoldDB" id="A0A423K171"/>
<sequence length="111" mass="11867">MSLFYHAPSMSHDEAASFLASGVEAHIIAALVSIGLNEQDRVWAEAICLDRFNSDSEAVVASAITALGHIARRHGVLDMRTVLPALDAAEKNFPALEATVADTLDDIAMFT</sequence>
<name>A0A423K171_9PSED</name>
<protein>
    <recommendedName>
        <fullName evidence="3">HEAT repeat domain-containing protein</fullName>
    </recommendedName>
</protein>
<dbReference type="OrthoDB" id="3695133at2"/>
<gene>
    <name evidence="1" type="ORF">BK666_17405</name>
</gene>
<proteinExistence type="predicted"/>